<reference evidence="2" key="1">
    <citation type="submission" date="2021-03" db="EMBL/GenBank/DDBJ databases">
        <title>Whole genome sequence of Streptomyces bomunensis MMS17-BM035.</title>
        <authorList>
            <person name="Lee J.H."/>
        </authorList>
    </citation>
    <scope>NUCLEOTIDE SEQUENCE</scope>
    <source>
        <strain evidence="2">MMS17-BM035</strain>
    </source>
</reference>
<sequence>MFAPLRHLRIGWRFFGSELKRYREAAGLTQQELGDVVFVSGSYVGQFEQAIRRPQLDIAQRMDTALDTGGLLARMCAELVNGSPYDAYFAPVAELEPQALTICEYAPTYVPGLLQTPEYTRATMAPRAALKTTPDVDVVLATRAERAKLLDTSEDPTLWVILHEVLLRIAVGGPAVMAAQLNHIVQRVSEHRLIVQVLPFSAGAAAAVGGMFQLMTFADAPPVVYCEAAHTGILVDEPSRVGRYQQTYDLLRAAALSPEASLDLIESAARTLTP</sequence>
<name>A0A940MJH0_9ACTN</name>
<gene>
    <name evidence="2" type="ORF">JFN87_19460</name>
</gene>
<protein>
    <submittedName>
        <fullName evidence="2">Helix-turn-helix transcriptional regulator</fullName>
    </submittedName>
</protein>
<dbReference type="PROSITE" id="PS50943">
    <property type="entry name" value="HTH_CROC1"/>
    <property type="match status" value="1"/>
</dbReference>
<dbReference type="InterPro" id="IPR010982">
    <property type="entry name" value="Lambda_DNA-bd_dom_sf"/>
</dbReference>
<dbReference type="EMBL" id="JAGIQL010000081">
    <property type="protein sequence ID" value="MBP0459663.1"/>
    <property type="molecule type" value="Genomic_DNA"/>
</dbReference>
<keyword evidence="3" id="KW-1185">Reference proteome</keyword>
<dbReference type="SUPFAM" id="SSF47413">
    <property type="entry name" value="lambda repressor-like DNA-binding domains"/>
    <property type="match status" value="1"/>
</dbReference>
<evidence type="ECO:0000313" key="2">
    <source>
        <dbReference type="EMBL" id="MBP0459663.1"/>
    </source>
</evidence>
<organism evidence="2 3">
    <name type="scientific">Streptomyces montanisoli</name>
    <dbReference type="NCBI Taxonomy" id="2798581"/>
    <lineage>
        <taxon>Bacteria</taxon>
        <taxon>Bacillati</taxon>
        <taxon>Actinomycetota</taxon>
        <taxon>Actinomycetes</taxon>
        <taxon>Kitasatosporales</taxon>
        <taxon>Streptomycetaceae</taxon>
        <taxon>Streptomyces</taxon>
    </lineage>
</organism>
<dbReference type="GO" id="GO:0003677">
    <property type="term" value="F:DNA binding"/>
    <property type="evidence" value="ECO:0007669"/>
    <property type="project" value="InterPro"/>
</dbReference>
<proteinExistence type="predicted"/>
<dbReference type="SMART" id="SM00530">
    <property type="entry name" value="HTH_XRE"/>
    <property type="match status" value="1"/>
</dbReference>
<dbReference type="CDD" id="cd00093">
    <property type="entry name" value="HTH_XRE"/>
    <property type="match status" value="1"/>
</dbReference>
<comment type="caution">
    <text evidence="2">The sequence shown here is derived from an EMBL/GenBank/DDBJ whole genome shotgun (WGS) entry which is preliminary data.</text>
</comment>
<dbReference type="Gene3D" id="1.10.260.40">
    <property type="entry name" value="lambda repressor-like DNA-binding domains"/>
    <property type="match status" value="1"/>
</dbReference>
<dbReference type="InterPro" id="IPR001387">
    <property type="entry name" value="Cro/C1-type_HTH"/>
</dbReference>
<evidence type="ECO:0000259" key="1">
    <source>
        <dbReference type="PROSITE" id="PS50943"/>
    </source>
</evidence>
<dbReference type="AlphaFoldDB" id="A0A940MJH0"/>
<dbReference type="Pfam" id="PF13560">
    <property type="entry name" value="HTH_31"/>
    <property type="match status" value="1"/>
</dbReference>
<dbReference type="Proteomes" id="UP000670475">
    <property type="component" value="Unassembled WGS sequence"/>
</dbReference>
<dbReference type="Pfam" id="PF19054">
    <property type="entry name" value="DUF5753"/>
    <property type="match status" value="1"/>
</dbReference>
<dbReference type="InterPro" id="IPR043917">
    <property type="entry name" value="DUF5753"/>
</dbReference>
<evidence type="ECO:0000313" key="3">
    <source>
        <dbReference type="Proteomes" id="UP000670475"/>
    </source>
</evidence>
<feature type="domain" description="HTH cro/C1-type" evidence="1">
    <location>
        <begin position="19"/>
        <end position="72"/>
    </location>
</feature>
<accession>A0A940MJH0</accession>